<evidence type="ECO:0000313" key="3">
    <source>
        <dbReference type="Proteomes" id="UP000282087"/>
    </source>
</evidence>
<dbReference type="Proteomes" id="UP000282087">
    <property type="component" value="Unassembled WGS sequence"/>
</dbReference>
<evidence type="ECO:0000313" key="4">
    <source>
        <dbReference type="Proteomes" id="UP000286097"/>
    </source>
</evidence>
<reference evidence="3 4" key="1">
    <citation type="submission" date="2018-06" db="EMBL/GenBank/DDBJ databases">
        <title>Comparative genomics of downy mildews reveals potential adaptations to biotrophy.</title>
        <authorList>
            <person name="Fletcher K."/>
            <person name="Klosterman S.J."/>
            <person name="Derevnina L."/>
            <person name="Martin F."/>
            <person name="Koike S."/>
            <person name="Reyes Chin-Wo S."/>
            <person name="Mou B."/>
            <person name="Michelmore R."/>
        </authorList>
    </citation>
    <scope>NUCLEOTIDE SEQUENCE [LARGE SCALE GENOMIC DNA]</scope>
    <source>
        <strain evidence="2 4">R13</strain>
        <strain evidence="1 3">R14</strain>
    </source>
</reference>
<protein>
    <submittedName>
        <fullName evidence="1">Uncharacterized protein</fullName>
    </submittedName>
</protein>
<name>A0A3M6VM70_9STRA</name>
<accession>A0A3M6VM70</accession>
<dbReference type="AlphaFoldDB" id="A0A3M6VM70"/>
<dbReference type="STRING" id="542832.A0A3M6VM70"/>
<comment type="caution">
    <text evidence="1">The sequence shown here is derived from an EMBL/GenBank/DDBJ whole genome shotgun (WGS) entry which is preliminary data.</text>
</comment>
<dbReference type="Proteomes" id="UP000286097">
    <property type="component" value="Unassembled WGS sequence"/>
</dbReference>
<organism evidence="1 3">
    <name type="scientific">Peronospora effusa</name>
    <dbReference type="NCBI Taxonomy" id="542832"/>
    <lineage>
        <taxon>Eukaryota</taxon>
        <taxon>Sar</taxon>
        <taxon>Stramenopiles</taxon>
        <taxon>Oomycota</taxon>
        <taxon>Peronosporomycetes</taxon>
        <taxon>Peronosporales</taxon>
        <taxon>Peronosporaceae</taxon>
        <taxon>Peronospora</taxon>
    </lineage>
</organism>
<proteinExistence type="predicted"/>
<keyword evidence="3" id="KW-1185">Reference proteome</keyword>
<gene>
    <name evidence="2" type="ORF">DD237_001996</name>
    <name evidence="1" type="ORF">DD238_001114</name>
</gene>
<dbReference type="VEuPathDB" id="FungiDB:DD237_001996"/>
<dbReference type="EMBL" id="QKXF01000232">
    <property type="protein sequence ID" value="RQM13842.1"/>
    <property type="molecule type" value="Genomic_DNA"/>
</dbReference>
<dbReference type="EMBL" id="QLLG01000172">
    <property type="protein sequence ID" value="RMX67233.1"/>
    <property type="molecule type" value="Genomic_DNA"/>
</dbReference>
<sequence length="161" mass="18805">MGIPDEQIKLKLKKEKTKLEVLDHSDRVSPNDHGVSCGIWTIAWYRLRSDLVVAFAYQEQEARDWFFSEEERLDANKTYGRLWRLSFLERDAGQLIAKRAHIFNAPAAMRVMARVKRNRSADSIPATEGYVFKSSSYTTEVRLLQQFSITERFEEEEDDVL</sequence>
<evidence type="ECO:0000313" key="1">
    <source>
        <dbReference type="EMBL" id="RMX67233.1"/>
    </source>
</evidence>
<evidence type="ECO:0000313" key="2">
    <source>
        <dbReference type="EMBL" id="RQM13842.1"/>
    </source>
</evidence>